<evidence type="ECO:0000313" key="2">
    <source>
        <dbReference type="Proteomes" id="UP000274822"/>
    </source>
</evidence>
<dbReference type="Proteomes" id="UP000274822">
    <property type="component" value="Unassembled WGS sequence"/>
</dbReference>
<dbReference type="EMBL" id="RBNJ01010968">
    <property type="protein sequence ID" value="RUS26222.1"/>
    <property type="molecule type" value="Genomic_DNA"/>
</dbReference>
<dbReference type="AlphaFoldDB" id="A0A433Q8Y7"/>
<keyword evidence="2" id="KW-1185">Reference proteome</keyword>
<accession>A0A433Q8Y7</accession>
<name>A0A433Q8Y7_9FUNG</name>
<gene>
    <name evidence="1" type="ORF">BC938DRAFT_471055</name>
</gene>
<comment type="caution">
    <text evidence="1">The sequence shown here is derived from an EMBL/GenBank/DDBJ whole genome shotgun (WGS) entry which is preliminary data.</text>
</comment>
<protein>
    <submittedName>
        <fullName evidence="1">Uncharacterized protein</fullName>
    </submittedName>
</protein>
<proteinExistence type="predicted"/>
<sequence>MAVNINSVRLPVLPTWTLVSDTDTQRVFTTTEGDVISIDFFAQKTQLPFGTMNDVDVVRRYFIEAAKKDGAACVSAEVLAMQGLRVLKTIIKMRNPPQISATGVSYLGSWIIPLADFSYTIKVQCAETGTAGLREAVLLTKFPGLNQYATKTRTGEANGNGVELSFADDDRYDEMFPEHPLSRCRNLLKYLQVKSKIDIVVRRSHAYAF</sequence>
<organism evidence="1 2">
    <name type="scientific">Jimgerdemannia flammicorona</name>
    <dbReference type="NCBI Taxonomy" id="994334"/>
    <lineage>
        <taxon>Eukaryota</taxon>
        <taxon>Fungi</taxon>
        <taxon>Fungi incertae sedis</taxon>
        <taxon>Mucoromycota</taxon>
        <taxon>Mucoromycotina</taxon>
        <taxon>Endogonomycetes</taxon>
        <taxon>Endogonales</taxon>
        <taxon>Endogonaceae</taxon>
        <taxon>Jimgerdemannia</taxon>
    </lineage>
</organism>
<evidence type="ECO:0000313" key="1">
    <source>
        <dbReference type="EMBL" id="RUS26222.1"/>
    </source>
</evidence>
<reference evidence="1 2" key="1">
    <citation type="journal article" date="2018" name="New Phytol.">
        <title>Phylogenomics of Endogonaceae and evolution of mycorrhizas within Mucoromycota.</title>
        <authorList>
            <person name="Chang Y."/>
            <person name="Desiro A."/>
            <person name="Na H."/>
            <person name="Sandor L."/>
            <person name="Lipzen A."/>
            <person name="Clum A."/>
            <person name="Barry K."/>
            <person name="Grigoriev I.V."/>
            <person name="Martin F.M."/>
            <person name="Stajich J.E."/>
            <person name="Smith M.E."/>
            <person name="Bonito G."/>
            <person name="Spatafora J.W."/>
        </authorList>
    </citation>
    <scope>NUCLEOTIDE SEQUENCE [LARGE SCALE GENOMIC DNA]</scope>
    <source>
        <strain evidence="1 2">AD002</strain>
    </source>
</reference>